<evidence type="ECO:0000313" key="3">
    <source>
        <dbReference type="Proteomes" id="UP000242474"/>
    </source>
</evidence>
<evidence type="ECO:0000256" key="1">
    <source>
        <dbReference type="SAM" id="MobiDB-lite"/>
    </source>
</evidence>
<name>A0A2G5B2G0_COERN</name>
<organism evidence="2 3">
    <name type="scientific">Coemansia reversa (strain ATCC 12441 / NRRL 1564)</name>
    <dbReference type="NCBI Taxonomy" id="763665"/>
    <lineage>
        <taxon>Eukaryota</taxon>
        <taxon>Fungi</taxon>
        <taxon>Fungi incertae sedis</taxon>
        <taxon>Zoopagomycota</taxon>
        <taxon>Kickxellomycotina</taxon>
        <taxon>Kickxellomycetes</taxon>
        <taxon>Kickxellales</taxon>
        <taxon>Kickxellaceae</taxon>
        <taxon>Coemansia</taxon>
    </lineage>
</organism>
<dbReference type="Proteomes" id="UP000242474">
    <property type="component" value="Unassembled WGS sequence"/>
</dbReference>
<sequence length="275" mass="29776">MELDDTAVKAIVLSPSPEQVVPSDDDITMDMHDPMAVDVNSESSESIEDILEDIIEDEAEEKELALPFSITMPTSSEQPLPQRLLSTGSDEPSKFSPEPPTSPATGSIQYDLISYPDLSKTSLTGSAPQPLSRTSSLISYFEPSTSASTSAGSTTRSALSLSPITLPAPALIRSASEPAIQLPGSQFKPRLGLSLPPSPQILIALPVPAASTWRPNASPSFPQAPPPPVIRVRRRFQGSPSPIQVTYENPAFQEPDRLRLRRDRPFDILWPVMTH</sequence>
<evidence type="ECO:0000313" key="2">
    <source>
        <dbReference type="EMBL" id="PIA13196.1"/>
    </source>
</evidence>
<gene>
    <name evidence="2" type="ORF">COEREDRAFT_11695</name>
</gene>
<protein>
    <submittedName>
        <fullName evidence="2">Uncharacterized protein</fullName>
    </submittedName>
</protein>
<dbReference type="EMBL" id="KZ303544">
    <property type="protein sequence ID" value="PIA13196.1"/>
    <property type="molecule type" value="Genomic_DNA"/>
</dbReference>
<accession>A0A2G5B2G0</accession>
<feature type="region of interest" description="Disordered" evidence="1">
    <location>
        <begin position="71"/>
        <end position="108"/>
    </location>
</feature>
<feature type="compositionally biased region" description="Polar residues" evidence="1">
    <location>
        <begin position="71"/>
        <end position="90"/>
    </location>
</feature>
<reference evidence="2 3" key="1">
    <citation type="journal article" date="2015" name="Genome Biol. Evol.">
        <title>Phylogenomic analyses indicate that early fungi evolved digesting cell walls of algal ancestors of land plants.</title>
        <authorList>
            <person name="Chang Y."/>
            <person name="Wang S."/>
            <person name="Sekimoto S."/>
            <person name="Aerts A.L."/>
            <person name="Choi C."/>
            <person name="Clum A."/>
            <person name="LaButti K.M."/>
            <person name="Lindquist E.A."/>
            <person name="Yee Ngan C."/>
            <person name="Ohm R.A."/>
            <person name="Salamov A.A."/>
            <person name="Grigoriev I.V."/>
            <person name="Spatafora J.W."/>
            <person name="Berbee M.L."/>
        </authorList>
    </citation>
    <scope>NUCLEOTIDE SEQUENCE [LARGE SCALE GENOMIC DNA]</scope>
    <source>
        <strain evidence="2 3">NRRL 1564</strain>
    </source>
</reference>
<proteinExistence type="predicted"/>
<dbReference type="AlphaFoldDB" id="A0A2G5B2G0"/>
<keyword evidence="3" id="KW-1185">Reference proteome</keyword>